<keyword evidence="1" id="KW-0238">DNA-binding</keyword>
<name>A0A858ZU63_9BURK</name>
<gene>
    <name evidence="1" type="ORF">HF896_12950</name>
</gene>
<evidence type="ECO:0000313" key="1">
    <source>
        <dbReference type="EMBL" id="QKD44480.1"/>
    </source>
</evidence>
<dbReference type="GO" id="GO:0003677">
    <property type="term" value="F:DNA binding"/>
    <property type="evidence" value="ECO:0007669"/>
    <property type="project" value="UniProtKB-KW"/>
</dbReference>
<protein>
    <submittedName>
        <fullName evidence="1">DNA-binding protein</fullName>
    </submittedName>
</protein>
<dbReference type="EMBL" id="CP051298">
    <property type="protein sequence ID" value="QKD44480.1"/>
    <property type="molecule type" value="Genomic_DNA"/>
</dbReference>
<accession>A0A858ZU63</accession>
<proteinExistence type="predicted"/>
<organism evidence="1 2">
    <name type="scientific">Alicycliphilus denitrificans</name>
    <dbReference type="NCBI Taxonomy" id="179636"/>
    <lineage>
        <taxon>Bacteria</taxon>
        <taxon>Pseudomonadati</taxon>
        <taxon>Pseudomonadota</taxon>
        <taxon>Betaproteobacteria</taxon>
        <taxon>Burkholderiales</taxon>
        <taxon>Comamonadaceae</taxon>
        <taxon>Alicycliphilus</taxon>
    </lineage>
</organism>
<sequence length="70" mass="7820">MHIEEALTGQYGPLLSMAQLAKVLDRSAEGLRVSLRNDTEWARQLNAAKMKLGRRVYFRTAEIAKFLGGA</sequence>
<dbReference type="Proteomes" id="UP000500755">
    <property type="component" value="Chromosome"/>
</dbReference>
<dbReference type="AlphaFoldDB" id="A0A858ZU63"/>
<reference evidence="1 2" key="1">
    <citation type="submission" date="2020-05" db="EMBL/GenBank/DDBJ databases">
        <title>Complete genome sequence of Alicycliphilus denitrificans DP3.</title>
        <authorList>
            <person name="Chen X."/>
        </authorList>
    </citation>
    <scope>NUCLEOTIDE SEQUENCE [LARGE SCALE GENOMIC DNA]</scope>
    <source>
        <strain evidence="1 2">DP3</strain>
    </source>
</reference>
<dbReference type="RefSeq" id="WP_168727915.1">
    <property type="nucleotide sequence ID" value="NZ_CP051298.1"/>
</dbReference>
<evidence type="ECO:0000313" key="2">
    <source>
        <dbReference type="Proteomes" id="UP000500755"/>
    </source>
</evidence>